<dbReference type="SUPFAM" id="SSF49785">
    <property type="entry name" value="Galactose-binding domain-like"/>
    <property type="match status" value="1"/>
</dbReference>
<gene>
    <name evidence="6" type="ORF">CEXT_101021</name>
</gene>
<comment type="caution">
    <text evidence="6">The sequence shown here is derived from an EMBL/GenBank/DDBJ whole genome shotgun (WGS) entry which is preliminary data.</text>
</comment>
<keyword evidence="4" id="KW-0472">Membrane</keyword>
<dbReference type="Gene3D" id="2.10.70.10">
    <property type="entry name" value="Complement Module, domain 1"/>
    <property type="match status" value="1"/>
</dbReference>
<dbReference type="InterPro" id="IPR000436">
    <property type="entry name" value="Sushi_SCR_CCP_dom"/>
</dbReference>
<evidence type="ECO:0000256" key="1">
    <source>
        <dbReference type="ARBA" id="ARBA00023157"/>
    </source>
</evidence>
<dbReference type="CDD" id="cd00033">
    <property type="entry name" value="CCP"/>
    <property type="match status" value="1"/>
</dbReference>
<dbReference type="Gene3D" id="2.60.120.260">
    <property type="entry name" value="Galactose-binding domain-like"/>
    <property type="match status" value="1"/>
</dbReference>
<keyword evidence="2" id="KW-0768">Sushi</keyword>
<evidence type="ECO:0000256" key="3">
    <source>
        <dbReference type="SAM" id="MobiDB-lite"/>
    </source>
</evidence>
<protein>
    <submittedName>
        <fullName evidence="6">C4b-binding protein</fullName>
    </submittedName>
</protein>
<dbReference type="EMBL" id="BPLR01015670">
    <property type="protein sequence ID" value="GIY77728.1"/>
    <property type="molecule type" value="Genomic_DNA"/>
</dbReference>
<dbReference type="SUPFAM" id="SSF57535">
    <property type="entry name" value="Complement control module/SCR domain"/>
    <property type="match status" value="1"/>
</dbReference>
<evidence type="ECO:0000313" key="6">
    <source>
        <dbReference type="EMBL" id="GIY77728.1"/>
    </source>
</evidence>
<dbReference type="Pfam" id="PF00084">
    <property type="entry name" value="Sushi"/>
    <property type="match status" value="1"/>
</dbReference>
<feature type="transmembrane region" description="Helical" evidence="4">
    <location>
        <begin position="21"/>
        <end position="43"/>
    </location>
</feature>
<dbReference type="AlphaFoldDB" id="A0AAV4W655"/>
<keyword evidence="1 2" id="KW-1015">Disulfide bond</keyword>
<keyword evidence="4" id="KW-1133">Transmembrane helix</keyword>
<dbReference type="InterPro" id="IPR008979">
    <property type="entry name" value="Galactose-bd-like_sf"/>
</dbReference>
<keyword evidence="7" id="KW-1185">Reference proteome</keyword>
<dbReference type="SMART" id="SM00032">
    <property type="entry name" value="CCP"/>
    <property type="match status" value="1"/>
</dbReference>
<keyword evidence="4" id="KW-0812">Transmembrane</keyword>
<proteinExistence type="predicted"/>
<dbReference type="Proteomes" id="UP001054945">
    <property type="component" value="Unassembled WGS sequence"/>
</dbReference>
<evidence type="ECO:0000256" key="4">
    <source>
        <dbReference type="SAM" id="Phobius"/>
    </source>
</evidence>
<comment type="caution">
    <text evidence="2">Lacks conserved residue(s) required for the propagation of feature annotation.</text>
</comment>
<evidence type="ECO:0000313" key="7">
    <source>
        <dbReference type="Proteomes" id="UP001054945"/>
    </source>
</evidence>
<name>A0AAV4W655_CAEEX</name>
<feature type="domain" description="Sushi" evidence="5">
    <location>
        <begin position="45"/>
        <end position="103"/>
    </location>
</feature>
<dbReference type="PROSITE" id="PS50923">
    <property type="entry name" value="SUSHI"/>
    <property type="match status" value="1"/>
</dbReference>
<evidence type="ECO:0000256" key="2">
    <source>
        <dbReference type="PROSITE-ProRule" id="PRU00302"/>
    </source>
</evidence>
<feature type="region of interest" description="Disordered" evidence="3">
    <location>
        <begin position="104"/>
        <end position="125"/>
    </location>
</feature>
<dbReference type="InterPro" id="IPR035976">
    <property type="entry name" value="Sushi/SCR/CCP_sf"/>
</dbReference>
<feature type="disulfide bond" evidence="2">
    <location>
        <begin position="74"/>
        <end position="101"/>
    </location>
</feature>
<sequence>MTANRKTRCSTLEKERLFLYRFVNFTPSPKYLTCLILFIHFLLCNTCQPPDYPEGEVTRRKKKYLPGDKIVYSCKDKLTRLGKETSICQTTGKWSGSTPFCDSPTRVRNPTASSDPNREVSNTVDGSPNTCYHSSNISGQSLKVYFDPPAAVNLIRIYLKKGNAFFKVSTVQSRHPKCTPCSTFERELEDDQWVTVDYPRITSSNSGKHSYTR</sequence>
<evidence type="ECO:0000259" key="5">
    <source>
        <dbReference type="PROSITE" id="PS50923"/>
    </source>
</evidence>
<accession>A0AAV4W655</accession>
<reference evidence="6 7" key="1">
    <citation type="submission" date="2021-06" db="EMBL/GenBank/DDBJ databases">
        <title>Caerostris extrusa draft genome.</title>
        <authorList>
            <person name="Kono N."/>
            <person name="Arakawa K."/>
        </authorList>
    </citation>
    <scope>NUCLEOTIDE SEQUENCE [LARGE SCALE GENOMIC DNA]</scope>
</reference>
<organism evidence="6 7">
    <name type="scientific">Caerostris extrusa</name>
    <name type="common">Bark spider</name>
    <name type="synonym">Caerostris bankana</name>
    <dbReference type="NCBI Taxonomy" id="172846"/>
    <lineage>
        <taxon>Eukaryota</taxon>
        <taxon>Metazoa</taxon>
        <taxon>Ecdysozoa</taxon>
        <taxon>Arthropoda</taxon>
        <taxon>Chelicerata</taxon>
        <taxon>Arachnida</taxon>
        <taxon>Araneae</taxon>
        <taxon>Araneomorphae</taxon>
        <taxon>Entelegynae</taxon>
        <taxon>Araneoidea</taxon>
        <taxon>Araneidae</taxon>
        <taxon>Caerostris</taxon>
    </lineage>
</organism>